<accession>A0ABV1FU23</accession>
<name>A0ABV1FU23_9BACT</name>
<sequence length="299" mass="34809">MTASKIEIHKVCEYCGKTFVAWKSTTRFCSKTCNSRAYKQFRREQRIAAIENETNTRPIEKIRDKTILSPKEVAVLLGLSTRNVYYLIDKGLLKASHISTRITLIKRKDIDVMLDDNHEKRKRKSSQPITEFYTTSEILQKYGISESGLYKIAKSETFPKVFQRGKSYWSKKHIDSYFGKKAVDASITEWYSVAAMKEKFNMTTTAVYTFVSNFKIPKKRIKKEVLYSRRHVDIAKGIAEPDTPQYYTIKEAMAKFHVTRDQLYHYAKTYNIPKVQEGKYVKLSKKELDELFAPPTIKG</sequence>
<keyword evidence="3" id="KW-1185">Reference proteome</keyword>
<dbReference type="InterPro" id="IPR041657">
    <property type="entry name" value="HTH_17"/>
</dbReference>
<evidence type="ECO:0000259" key="1">
    <source>
        <dbReference type="Pfam" id="PF12728"/>
    </source>
</evidence>
<dbReference type="RefSeq" id="WP_215760864.1">
    <property type="nucleotide sequence ID" value="NZ_JAHKBE010000087.1"/>
</dbReference>
<comment type="caution">
    <text evidence="2">The sequence shown here is derived from an EMBL/GenBank/DDBJ whole genome shotgun (WGS) entry which is preliminary data.</text>
</comment>
<dbReference type="Proteomes" id="UP001487296">
    <property type="component" value="Unassembled WGS sequence"/>
</dbReference>
<dbReference type="EMBL" id="JBBNFP010000083">
    <property type="protein sequence ID" value="MEQ2487785.1"/>
    <property type="molecule type" value="Genomic_DNA"/>
</dbReference>
<dbReference type="Pfam" id="PF12728">
    <property type="entry name" value="HTH_17"/>
    <property type="match status" value="1"/>
</dbReference>
<proteinExistence type="predicted"/>
<evidence type="ECO:0000313" key="2">
    <source>
        <dbReference type="EMBL" id="MEQ2487785.1"/>
    </source>
</evidence>
<organism evidence="2 3">
    <name type="scientific">Hallella faecis</name>
    <dbReference type="NCBI Taxonomy" id="2841596"/>
    <lineage>
        <taxon>Bacteria</taxon>
        <taxon>Pseudomonadati</taxon>
        <taxon>Bacteroidota</taxon>
        <taxon>Bacteroidia</taxon>
        <taxon>Bacteroidales</taxon>
        <taxon>Prevotellaceae</taxon>
        <taxon>Hallella</taxon>
    </lineage>
</organism>
<gene>
    <name evidence="2" type="ORF">AAAT34_12140</name>
</gene>
<reference evidence="2 3" key="1">
    <citation type="submission" date="2024-04" db="EMBL/GenBank/DDBJ databases">
        <title>Human intestinal bacterial collection.</title>
        <authorList>
            <person name="Pauvert C."/>
            <person name="Hitch T.C.A."/>
            <person name="Clavel T."/>
        </authorList>
    </citation>
    <scope>NUCLEOTIDE SEQUENCE [LARGE SCALE GENOMIC DNA]</scope>
    <source>
        <strain evidence="2 3">CLA-AA-H145</strain>
    </source>
</reference>
<protein>
    <submittedName>
        <fullName evidence="2">Helix-turn-helix domain-containing protein</fullName>
    </submittedName>
</protein>
<evidence type="ECO:0000313" key="3">
    <source>
        <dbReference type="Proteomes" id="UP001487296"/>
    </source>
</evidence>
<feature type="domain" description="Helix-turn-helix" evidence="1">
    <location>
        <begin position="68"/>
        <end position="116"/>
    </location>
</feature>